<dbReference type="EMBL" id="RBIM01000004">
    <property type="protein sequence ID" value="RKQ96733.1"/>
    <property type="molecule type" value="Genomic_DNA"/>
</dbReference>
<accession>A0A495D486</accession>
<feature type="transmembrane region" description="Helical" evidence="1">
    <location>
        <begin position="127"/>
        <end position="146"/>
    </location>
</feature>
<name>A0A495D486_9PROT</name>
<sequence>MALVDDLREVRFAGFPIRPPFLAMTTAAWLVCLLVFSAASWVDIVRNNPGAPYLPVLLGWTRGMAPWLILFPLVFKLGARHANSRPRETLTSALTAGVISMTAVAAYAAIAFSIGTDRSPVQTLIDFGLQAFLWDIVFYVVTFLLGRQMRPTIDPRAYRSPEFGSLAVKSSGRVEYVPVRDILGATAQGNYIALHLADRDVLHRTTMAQLEHALTDAGFVRIHRSHLVNPACISIARSRGESFRIVELTNGTQLPVSDRYRNEVRDQLDQRVIA</sequence>
<gene>
    <name evidence="3" type="ORF">C7435_2067</name>
</gene>
<feature type="transmembrane region" description="Helical" evidence="1">
    <location>
        <begin position="21"/>
        <end position="41"/>
    </location>
</feature>
<feature type="transmembrane region" description="Helical" evidence="1">
    <location>
        <begin position="53"/>
        <end position="78"/>
    </location>
</feature>
<evidence type="ECO:0000259" key="2">
    <source>
        <dbReference type="PROSITE" id="PS50930"/>
    </source>
</evidence>
<dbReference type="PANTHER" id="PTHR37299">
    <property type="entry name" value="TRANSCRIPTIONAL REGULATOR-RELATED"/>
    <property type="match status" value="1"/>
</dbReference>
<keyword evidence="3" id="KW-0238">DNA-binding</keyword>
<feature type="transmembrane region" description="Helical" evidence="1">
    <location>
        <begin position="90"/>
        <end position="115"/>
    </location>
</feature>
<keyword evidence="1" id="KW-0472">Membrane</keyword>
<feature type="domain" description="HTH LytTR-type" evidence="2">
    <location>
        <begin position="166"/>
        <end position="270"/>
    </location>
</feature>
<organism evidence="3 4">
    <name type="scientific">Maricaulis maris</name>
    <dbReference type="NCBI Taxonomy" id="74318"/>
    <lineage>
        <taxon>Bacteria</taxon>
        <taxon>Pseudomonadati</taxon>
        <taxon>Pseudomonadota</taxon>
        <taxon>Alphaproteobacteria</taxon>
        <taxon>Maricaulales</taxon>
        <taxon>Maricaulaceae</taxon>
        <taxon>Maricaulis</taxon>
    </lineage>
</organism>
<comment type="caution">
    <text evidence="3">The sequence shown here is derived from an EMBL/GenBank/DDBJ whole genome shotgun (WGS) entry which is preliminary data.</text>
</comment>
<dbReference type="AlphaFoldDB" id="A0A495D486"/>
<reference evidence="3 4" key="1">
    <citation type="submission" date="2018-10" db="EMBL/GenBank/DDBJ databases">
        <title>Genomic Encyclopedia of Type Strains, Phase IV (KMG-IV): sequencing the most valuable type-strain genomes for metagenomic binning, comparative biology and taxonomic classification.</title>
        <authorList>
            <person name="Goeker M."/>
        </authorList>
    </citation>
    <scope>NUCLEOTIDE SEQUENCE [LARGE SCALE GENOMIC DNA]</scope>
    <source>
        <strain evidence="3 4">DSM 4734</strain>
    </source>
</reference>
<dbReference type="InterPro" id="IPR046947">
    <property type="entry name" value="LytR-like"/>
</dbReference>
<evidence type="ECO:0000256" key="1">
    <source>
        <dbReference type="SAM" id="Phobius"/>
    </source>
</evidence>
<proteinExistence type="predicted"/>
<dbReference type="PANTHER" id="PTHR37299:SF1">
    <property type="entry name" value="STAGE 0 SPORULATION PROTEIN A HOMOLOG"/>
    <property type="match status" value="1"/>
</dbReference>
<dbReference type="Gene3D" id="2.40.50.1020">
    <property type="entry name" value="LytTr DNA-binding domain"/>
    <property type="match status" value="1"/>
</dbReference>
<evidence type="ECO:0000313" key="3">
    <source>
        <dbReference type="EMBL" id="RKQ96733.1"/>
    </source>
</evidence>
<dbReference type="InterPro" id="IPR007492">
    <property type="entry name" value="LytTR_DNA-bd_dom"/>
</dbReference>
<dbReference type="GO" id="GO:0000156">
    <property type="term" value="F:phosphorelay response regulator activity"/>
    <property type="evidence" value="ECO:0007669"/>
    <property type="project" value="InterPro"/>
</dbReference>
<evidence type="ECO:0000313" key="4">
    <source>
        <dbReference type="Proteomes" id="UP000273675"/>
    </source>
</evidence>
<keyword evidence="1" id="KW-1133">Transmembrane helix</keyword>
<protein>
    <submittedName>
        <fullName evidence="3">LytTr DNA-binding domain-containing protein</fullName>
    </submittedName>
</protein>
<dbReference type="SMART" id="SM00850">
    <property type="entry name" value="LytTR"/>
    <property type="match status" value="1"/>
</dbReference>
<keyword evidence="1" id="KW-0812">Transmembrane</keyword>
<dbReference type="Pfam" id="PF04397">
    <property type="entry name" value="LytTR"/>
    <property type="match status" value="1"/>
</dbReference>
<dbReference type="PROSITE" id="PS50930">
    <property type="entry name" value="HTH_LYTTR"/>
    <property type="match status" value="1"/>
</dbReference>
<dbReference type="Proteomes" id="UP000273675">
    <property type="component" value="Unassembled WGS sequence"/>
</dbReference>
<dbReference type="RefSeq" id="WP_147422677.1">
    <property type="nucleotide sequence ID" value="NZ_RBIM01000004.1"/>
</dbReference>
<dbReference type="GO" id="GO:0003677">
    <property type="term" value="F:DNA binding"/>
    <property type="evidence" value="ECO:0007669"/>
    <property type="project" value="UniProtKB-KW"/>
</dbReference>
<dbReference type="OrthoDB" id="9781059at2"/>